<dbReference type="NCBIfam" id="TIGR01459">
    <property type="entry name" value="HAD-SF-IIA-hyp4"/>
    <property type="match status" value="1"/>
</dbReference>
<dbReference type="InterPro" id="IPR023214">
    <property type="entry name" value="HAD_sf"/>
</dbReference>
<dbReference type="RefSeq" id="WP_189990663.1">
    <property type="nucleotide sequence ID" value="NZ_BMZS01000006.1"/>
</dbReference>
<name>A0A918XSW0_9PROT</name>
<reference evidence="1" key="2">
    <citation type="submission" date="2020-09" db="EMBL/GenBank/DDBJ databases">
        <authorList>
            <person name="Sun Q."/>
            <person name="Kim S."/>
        </authorList>
    </citation>
    <scope>NUCLEOTIDE SEQUENCE</scope>
    <source>
        <strain evidence="1">KCTC 42651</strain>
    </source>
</reference>
<keyword evidence="2" id="KW-1185">Reference proteome</keyword>
<evidence type="ECO:0000313" key="1">
    <source>
        <dbReference type="EMBL" id="GHD52606.1"/>
    </source>
</evidence>
<dbReference type="Pfam" id="PF13242">
    <property type="entry name" value="Hydrolase_like"/>
    <property type="match status" value="1"/>
</dbReference>
<dbReference type="Pfam" id="PF13344">
    <property type="entry name" value="Hydrolase_6"/>
    <property type="match status" value="1"/>
</dbReference>
<sequence length="286" mass="30387">MFDRIDGLAAIADRYDGYVFDVWGTLYDGGAAYPQAVEVLERLAAAGKPVVVLSNSPRPAATVAERLRGIGIPASMYREVITSGGESHRYLRDRPDAFHAGLGPLAYGFDPGRFPHILPGTGFESTADLEAADWILNAGPASGLHAVADYEAALRRGVERGLAMICANPDKVVIEQGVRLIHAGALAERYEELGGFVHYHGKPHAPVFERSVAVLGVAPERVLVVGDNRATDVAGAVAAGIDSLLLADGVHGDVLLVDGQLADDRLRGFLATPGPLPRWVADRLAW</sequence>
<dbReference type="GO" id="GO:0016791">
    <property type="term" value="F:phosphatase activity"/>
    <property type="evidence" value="ECO:0007669"/>
    <property type="project" value="TreeGrafter"/>
</dbReference>
<organism evidence="1 2">
    <name type="scientific">Thalassobaculum fulvum</name>
    <dbReference type="NCBI Taxonomy" id="1633335"/>
    <lineage>
        <taxon>Bacteria</taxon>
        <taxon>Pseudomonadati</taxon>
        <taxon>Pseudomonadota</taxon>
        <taxon>Alphaproteobacteria</taxon>
        <taxon>Rhodospirillales</taxon>
        <taxon>Thalassobaculaceae</taxon>
        <taxon>Thalassobaculum</taxon>
    </lineage>
</organism>
<dbReference type="InterPro" id="IPR006356">
    <property type="entry name" value="HAD-SF_hydro_IIA_hyp3"/>
</dbReference>
<dbReference type="GO" id="GO:0005737">
    <property type="term" value="C:cytoplasm"/>
    <property type="evidence" value="ECO:0007669"/>
    <property type="project" value="TreeGrafter"/>
</dbReference>
<dbReference type="InterPro" id="IPR006357">
    <property type="entry name" value="HAD-SF_hydro_IIA"/>
</dbReference>
<accession>A0A918XSW0</accession>
<dbReference type="PANTHER" id="PTHR19288">
    <property type="entry name" value="4-NITROPHENYLPHOSPHATASE-RELATED"/>
    <property type="match status" value="1"/>
</dbReference>
<dbReference type="NCBIfam" id="TIGR01460">
    <property type="entry name" value="HAD-SF-IIA"/>
    <property type="match status" value="1"/>
</dbReference>
<dbReference type="EMBL" id="BMZS01000006">
    <property type="protein sequence ID" value="GHD52606.1"/>
    <property type="molecule type" value="Genomic_DNA"/>
</dbReference>
<dbReference type="InterPro" id="IPR036412">
    <property type="entry name" value="HAD-like_sf"/>
</dbReference>
<dbReference type="AlphaFoldDB" id="A0A918XSW0"/>
<dbReference type="Proteomes" id="UP000630353">
    <property type="component" value="Unassembled WGS sequence"/>
</dbReference>
<reference evidence="1" key="1">
    <citation type="journal article" date="2014" name="Int. J. Syst. Evol. Microbiol.">
        <title>Complete genome sequence of Corynebacterium casei LMG S-19264T (=DSM 44701T), isolated from a smear-ripened cheese.</title>
        <authorList>
            <consortium name="US DOE Joint Genome Institute (JGI-PGF)"/>
            <person name="Walter F."/>
            <person name="Albersmeier A."/>
            <person name="Kalinowski J."/>
            <person name="Ruckert C."/>
        </authorList>
    </citation>
    <scope>NUCLEOTIDE SEQUENCE</scope>
    <source>
        <strain evidence="1">KCTC 42651</strain>
    </source>
</reference>
<dbReference type="Gene3D" id="3.40.50.1000">
    <property type="entry name" value="HAD superfamily/HAD-like"/>
    <property type="match status" value="2"/>
</dbReference>
<dbReference type="PANTHER" id="PTHR19288:SF90">
    <property type="entry name" value="OS08G0542600 PROTEIN"/>
    <property type="match status" value="1"/>
</dbReference>
<evidence type="ECO:0000313" key="2">
    <source>
        <dbReference type="Proteomes" id="UP000630353"/>
    </source>
</evidence>
<gene>
    <name evidence="1" type="ORF">GCM10017083_28190</name>
</gene>
<dbReference type="SUPFAM" id="SSF56784">
    <property type="entry name" value="HAD-like"/>
    <property type="match status" value="1"/>
</dbReference>
<proteinExistence type="predicted"/>
<comment type="caution">
    <text evidence="1">The sequence shown here is derived from an EMBL/GenBank/DDBJ whole genome shotgun (WGS) entry which is preliminary data.</text>
</comment>
<protein>
    <submittedName>
        <fullName evidence="1">Haloacid dehalogenase</fullName>
    </submittedName>
</protein>